<dbReference type="AlphaFoldDB" id="A0A834LZM4"/>
<feature type="domain" description="N-acetyltransferase" evidence="7">
    <location>
        <begin position="49"/>
        <end position="198"/>
    </location>
</feature>
<evidence type="ECO:0000313" key="8">
    <source>
        <dbReference type="EMBL" id="KAF7266441.1"/>
    </source>
</evidence>
<dbReference type="InterPro" id="IPR039143">
    <property type="entry name" value="GNPNAT1-like"/>
</dbReference>
<evidence type="ECO:0000256" key="4">
    <source>
        <dbReference type="ARBA" id="ARBA00023315"/>
    </source>
</evidence>
<evidence type="ECO:0000313" key="9">
    <source>
        <dbReference type="Proteomes" id="UP000625711"/>
    </source>
</evidence>
<evidence type="ECO:0000256" key="2">
    <source>
        <dbReference type="ARBA" id="ARBA00006048"/>
    </source>
</evidence>
<accession>A0A834LZM4</accession>
<proteinExistence type="inferred from homology"/>
<dbReference type="CDD" id="cd04301">
    <property type="entry name" value="NAT_SF"/>
    <property type="match status" value="1"/>
</dbReference>
<comment type="pathway">
    <text evidence="1 6">Nucleotide-sugar biosynthesis; UDP-N-acetyl-alpha-D-glucosamine biosynthesis; N-acetyl-alpha-D-glucosamine 1-phosphate from alpha-D-glucosamine 6-phosphate (route I): step 1/2.</text>
</comment>
<dbReference type="Pfam" id="PF00583">
    <property type="entry name" value="Acetyltransf_1"/>
    <property type="match status" value="1"/>
</dbReference>
<dbReference type="SMR" id="A0A834LZM4"/>
<dbReference type="EMBL" id="JAACXV010014545">
    <property type="protein sequence ID" value="KAF7266441.1"/>
    <property type="molecule type" value="Genomic_DNA"/>
</dbReference>
<keyword evidence="3 6" id="KW-0808">Transferase</keyword>
<dbReference type="UniPathway" id="UPA00113">
    <property type="reaction ID" value="UER00529"/>
</dbReference>
<evidence type="ECO:0000256" key="1">
    <source>
        <dbReference type="ARBA" id="ARBA00004832"/>
    </source>
</evidence>
<keyword evidence="9" id="KW-1185">Reference proteome</keyword>
<dbReference type="InterPro" id="IPR016181">
    <property type="entry name" value="Acyl_CoA_acyltransferase"/>
</dbReference>
<dbReference type="OrthoDB" id="10039976at2759"/>
<dbReference type="GO" id="GO:0004343">
    <property type="term" value="F:glucosamine 6-phosphate N-acetyltransferase activity"/>
    <property type="evidence" value="ECO:0007669"/>
    <property type="project" value="UniProtKB-UniRule"/>
</dbReference>
<dbReference type="PANTHER" id="PTHR13355:SF11">
    <property type="entry name" value="GLUCOSAMINE 6-PHOSPHATE N-ACETYLTRANSFERASE"/>
    <property type="match status" value="1"/>
</dbReference>
<gene>
    <name evidence="8" type="ORF">GWI33_020234</name>
</gene>
<dbReference type="PANTHER" id="PTHR13355">
    <property type="entry name" value="GLUCOSAMINE 6-PHOSPHATE N-ACETYLTRANSFERASE"/>
    <property type="match status" value="1"/>
</dbReference>
<name>A0A834LZM4_RHYFE</name>
<evidence type="ECO:0000259" key="7">
    <source>
        <dbReference type="PROSITE" id="PS51186"/>
    </source>
</evidence>
<organism evidence="8 9">
    <name type="scientific">Rhynchophorus ferrugineus</name>
    <name type="common">Red palm weevil</name>
    <name type="synonym">Curculio ferrugineus</name>
    <dbReference type="NCBI Taxonomy" id="354439"/>
    <lineage>
        <taxon>Eukaryota</taxon>
        <taxon>Metazoa</taxon>
        <taxon>Ecdysozoa</taxon>
        <taxon>Arthropoda</taxon>
        <taxon>Hexapoda</taxon>
        <taxon>Insecta</taxon>
        <taxon>Pterygota</taxon>
        <taxon>Neoptera</taxon>
        <taxon>Endopterygota</taxon>
        <taxon>Coleoptera</taxon>
        <taxon>Polyphaga</taxon>
        <taxon>Cucujiformia</taxon>
        <taxon>Curculionidae</taxon>
        <taxon>Dryophthorinae</taxon>
        <taxon>Rhynchophorus</taxon>
    </lineage>
</organism>
<evidence type="ECO:0000256" key="6">
    <source>
        <dbReference type="RuleBase" id="RU365086"/>
    </source>
</evidence>
<evidence type="ECO:0000256" key="3">
    <source>
        <dbReference type="ARBA" id="ARBA00022679"/>
    </source>
</evidence>
<dbReference type="FunFam" id="3.40.630.30:FF:000043">
    <property type="entry name" value="Glucosamine 6-phosphate N-acetyltransferase"/>
    <property type="match status" value="1"/>
</dbReference>
<comment type="catalytic activity">
    <reaction evidence="5 6">
        <text>D-glucosamine 6-phosphate + acetyl-CoA = N-acetyl-D-glucosamine 6-phosphate + CoA + H(+)</text>
        <dbReference type="Rhea" id="RHEA:10292"/>
        <dbReference type="ChEBI" id="CHEBI:15378"/>
        <dbReference type="ChEBI" id="CHEBI:57287"/>
        <dbReference type="ChEBI" id="CHEBI:57288"/>
        <dbReference type="ChEBI" id="CHEBI:57513"/>
        <dbReference type="ChEBI" id="CHEBI:58725"/>
        <dbReference type="EC" id="2.3.1.4"/>
    </reaction>
</comment>
<sequence length="198" mass="22508">MVATDKLSNEEFQASYLYNPDSLSNLDWNSVKNRLSPLVTNEQPGEDYFLVRPLMIDDFEKGYLQLLSQLTVVGNVTKADFEAQFKKMQKAGAYFVTVVEDIRHSKIIASATLVTELKFIHQCSERARLEDVVVNNTYRGKQLGKLIVLTVTLLAKKLGCYKMSLDCKDPLIPFYQSLGYTLEPGNSNSMMLRYESKL</sequence>
<dbReference type="PROSITE" id="PS51186">
    <property type="entry name" value="GNAT"/>
    <property type="match status" value="1"/>
</dbReference>
<dbReference type="SUPFAM" id="SSF55729">
    <property type="entry name" value="Acyl-CoA N-acyltransferases (Nat)"/>
    <property type="match status" value="1"/>
</dbReference>
<dbReference type="Gene3D" id="3.40.630.30">
    <property type="match status" value="1"/>
</dbReference>
<dbReference type="Proteomes" id="UP000625711">
    <property type="component" value="Unassembled WGS sequence"/>
</dbReference>
<comment type="caution">
    <text evidence="8">The sequence shown here is derived from an EMBL/GenBank/DDBJ whole genome shotgun (WGS) entry which is preliminary data.</text>
</comment>
<dbReference type="EC" id="2.3.1.4" evidence="6"/>
<dbReference type="InterPro" id="IPR000182">
    <property type="entry name" value="GNAT_dom"/>
</dbReference>
<evidence type="ECO:0000256" key="5">
    <source>
        <dbReference type="ARBA" id="ARBA00048964"/>
    </source>
</evidence>
<protein>
    <recommendedName>
        <fullName evidence="6">Glucosamine 6-phosphate N-acetyltransferase</fullName>
        <ecNumber evidence="6">2.3.1.4</ecNumber>
    </recommendedName>
</protein>
<comment type="similarity">
    <text evidence="2 6">Belongs to the acetyltransferase family. GNA1 subfamily.</text>
</comment>
<dbReference type="GO" id="GO:0006048">
    <property type="term" value="P:UDP-N-acetylglucosamine biosynthetic process"/>
    <property type="evidence" value="ECO:0007669"/>
    <property type="project" value="UniProtKB-UniRule"/>
</dbReference>
<keyword evidence="4 6" id="KW-0012">Acyltransferase</keyword>
<reference evidence="8" key="1">
    <citation type="submission" date="2020-08" db="EMBL/GenBank/DDBJ databases">
        <title>Genome sequencing and assembly of the red palm weevil Rhynchophorus ferrugineus.</title>
        <authorList>
            <person name="Dias G.B."/>
            <person name="Bergman C.M."/>
            <person name="Manee M."/>
        </authorList>
    </citation>
    <scope>NUCLEOTIDE SEQUENCE</scope>
    <source>
        <strain evidence="8">AA-2017</strain>
        <tissue evidence="8">Whole larva</tissue>
    </source>
</reference>